<evidence type="ECO:0000313" key="2">
    <source>
        <dbReference type="Proteomes" id="UP000823847"/>
    </source>
</evidence>
<reference evidence="1" key="1">
    <citation type="journal article" date="2021" name="PeerJ">
        <title>Extensive microbial diversity within the chicken gut microbiome revealed by metagenomics and culture.</title>
        <authorList>
            <person name="Gilroy R."/>
            <person name="Ravi A."/>
            <person name="Getino M."/>
            <person name="Pursley I."/>
            <person name="Horton D.L."/>
            <person name="Alikhan N.F."/>
            <person name="Baker D."/>
            <person name="Gharbi K."/>
            <person name="Hall N."/>
            <person name="Watson M."/>
            <person name="Adriaenssens E.M."/>
            <person name="Foster-Nyarko E."/>
            <person name="Jarju S."/>
            <person name="Secka A."/>
            <person name="Antonio M."/>
            <person name="Oren A."/>
            <person name="Chaudhuri R.R."/>
            <person name="La Ragione R."/>
            <person name="Hildebrand F."/>
            <person name="Pallen M.J."/>
        </authorList>
    </citation>
    <scope>NUCLEOTIDE SEQUENCE</scope>
    <source>
        <strain evidence="1">ChiHecec2B26-12326</strain>
    </source>
</reference>
<comment type="caution">
    <text evidence="1">The sequence shown here is derived from an EMBL/GenBank/DDBJ whole genome shotgun (WGS) entry which is preliminary data.</text>
</comment>
<accession>A0A9D1XRG8</accession>
<protein>
    <submittedName>
        <fullName evidence="1">Uncharacterized protein</fullName>
    </submittedName>
</protein>
<dbReference type="EMBL" id="DXEN01000041">
    <property type="protein sequence ID" value="HIX86100.1"/>
    <property type="molecule type" value="Genomic_DNA"/>
</dbReference>
<evidence type="ECO:0000313" key="1">
    <source>
        <dbReference type="EMBL" id="HIX86100.1"/>
    </source>
</evidence>
<reference evidence="1" key="2">
    <citation type="submission" date="2021-04" db="EMBL/GenBank/DDBJ databases">
        <authorList>
            <person name="Gilroy R."/>
        </authorList>
    </citation>
    <scope>NUCLEOTIDE SEQUENCE</scope>
    <source>
        <strain evidence="1">ChiHecec2B26-12326</strain>
    </source>
</reference>
<gene>
    <name evidence="1" type="ORF">H9848_05790</name>
</gene>
<name>A0A9D1XRG8_9BACT</name>
<sequence>MHYIELDDEGRFVGVFPLREEIAGTAFYDGVLVPVPSRGVERVVDFALLLREWRTLTGRVAPGERVAVYRLGGIPLASAKLGADHGGSDGYVERL</sequence>
<dbReference type="AlphaFoldDB" id="A0A9D1XRG8"/>
<proteinExistence type="predicted"/>
<organism evidence="1 2">
    <name type="scientific">Candidatus Parabacteroides intestinigallinarum</name>
    <dbReference type="NCBI Taxonomy" id="2838722"/>
    <lineage>
        <taxon>Bacteria</taxon>
        <taxon>Pseudomonadati</taxon>
        <taxon>Bacteroidota</taxon>
        <taxon>Bacteroidia</taxon>
        <taxon>Bacteroidales</taxon>
        <taxon>Tannerellaceae</taxon>
        <taxon>Parabacteroides</taxon>
    </lineage>
</organism>
<dbReference type="Proteomes" id="UP000823847">
    <property type="component" value="Unassembled WGS sequence"/>
</dbReference>